<feature type="domain" description="SLH" evidence="5">
    <location>
        <begin position="2225"/>
        <end position="2288"/>
    </location>
</feature>
<evidence type="ECO:0000256" key="1">
    <source>
        <dbReference type="ARBA" id="ARBA00022729"/>
    </source>
</evidence>
<protein>
    <recommendedName>
        <fullName evidence="8">Fibronectin type-III domain-containing protein</fullName>
    </recommendedName>
</protein>
<evidence type="ECO:0000256" key="2">
    <source>
        <dbReference type="SAM" id="MobiDB-lite"/>
    </source>
</evidence>
<dbReference type="PROSITE" id="PS51272">
    <property type="entry name" value="SLH"/>
    <property type="match status" value="3"/>
</dbReference>
<keyword evidence="7" id="KW-1185">Reference proteome</keyword>
<dbReference type="RefSeq" id="WP_205184992.1">
    <property type="nucleotide sequence ID" value="NZ_JAFBFC010000002.1"/>
</dbReference>
<dbReference type="Gene3D" id="2.60.40.3710">
    <property type="match status" value="1"/>
</dbReference>
<proteinExistence type="predicted"/>
<organism evidence="6 7">
    <name type="scientific">Priestia iocasae</name>
    <dbReference type="NCBI Taxonomy" id="2291674"/>
    <lineage>
        <taxon>Bacteria</taxon>
        <taxon>Bacillati</taxon>
        <taxon>Bacillota</taxon>
        <taxon>Bacilli</taxon>
        <taxon>Bacillales</taxon>
        <taxon>Bacillaceae</taxon>
        <taxon>Priestia</taxon>
    </lineage>
</organism>
<dbReference type="Gene3D" id="2.60.40.1120">
    <property type="entry name" value="Carboxypeptidase-like, regulatory domain"/>
    <property type="match status" value="2"/>
</dbReference>
<dbReference type="SMART" id="SM00060">
    <property type="entry name" value="FN3"/>
    <property type="match status" value="1"/>
</dbReference>
<name>A0ABS2QS39_9BACI</name>
<feature type="signal peptide" evidence="3">
    <location>
        <begin position="1"/>
        <end position="23"/>
    </location>
</feature>
<evidence type="ECO:0000259" key="5">
    <source>
        <dbReference type="PROSITE" id="PS51272"/>
    </source>
</evidence>
<dbReference type="Gene3D" id="2.60.40.10">
    <property type="entry name" value="Immunoglobulins"/>
    <property type="match status" value="1"/>
</dbReference>
<feature type="domain" description="Fibronectin type-III" evidence="4">
    <location>
        <begin position="857"/>
        <end position="945"/>
    </location>
</feature>
<dbReference type="PANTHER" id="PTHR43308">
    <property type="entry name" value="OUTER MEMBRANE PROTEIN ALPHA-RELATED"/>
    <property type="match status" value="1"/>
</dbReference>
<evidence type="ECO:0000256" key="3">
    <source>
        <dbReference type="SAM" id="SignalP"/>
    </source>
</evidence>
<gene>
    <name evidence="6" type="ORF">JOC83_001098</name>
</gene>
<dbReference type="InterPro" id="IPR032812">
    <property type="entry name" value="SbsA_Ig"/>
</dbReference>
<evidence type="ECO:0008006" key="8">
    <source>
        <dbReference type="Google" id="ProtNLM"/>
    </source>
</evidence>
<dbReference type="InterPro" id="IPR013783">
    <property type="entry name" value="Ig-like_fold"/>
</dbReference>
<dbReference type="InterPro" id="IPR008969">
    <property type="entry name" value="CarboxyPept-like_regulatory"/>
</dbReference>
<dbReference type="Pfam" id="PF00395">
    <property type="entry name" value="SLH"/>
    <property type="match status" value="3"/>
</dbReference>
<evidence type="ECO:0000313" key="7">
    <source>
        <dbReference type="Proteomes" id="UP000809829"/>
    </source>
</evidence>
<sequence length="2355" mass="260992">MSKKLRVLLSFVLVLSLVLPSVAPVVVKANEDALSIDVELKEDYQLDYGYVEILEATGYEGNHYTYVDYYSMHNGNSTFEVNSSVIKPSKNYLVNVKLDLLIGTKKVVYVNIVPFTGEELLQATQIKWNDQTEFFSPDYASAGLSSLEAWQLNLNILGYSSGVKSYTGVLADPSLVKGATVTGFDNNSNVYQLVKTFKSGDATENFSLNIEKDHAVEITFDLGSKYQLSSLEIRGNDSSYAYLYAEGIPQFSGKLYVTRSDNKRVSITIKRKLNDHQFSYESLELLSPSFKENRTLKLEDNPIGEVTFVKYNQSLASPSLNINADFTRGDFRIGSVHQGFVVDIVNSDNEVVNSFTVDSANFYKDNLNLPPGDYTALIRYESTEISAPFKVMKLINLNLPNDYSNLHLNRARITEVNEGENMVGPSVEFFEELSIENVKGFEIVDTKRYQLDAIYRLKKSNNQQFLYYHTEIYTGLELKNLSSITFNEDAHQIIPSLTNEELQGLHDMKYRFNNFLYGAYYYDWHGDDNLDKELFLLPLILSKPLDVEIVYSGSLDKKTYIFNKVIKSSETTFNFVNERVNTVKLSIEDVQGSPYKHKTIGLVDSKNPIWTNVPYDSNIYVTAGQKFIEIESIKEETQDNLYWNTQDKSFNEDVSLSFNSSLTFTLEHAYNTHYESEKGSESGLYIEQKLTSGDFILGGAWQNQSLNMNAAILDVSGSTLQKQQLEHTRGIWFKDLVLPKGTYKYVLELNNPFTNEKETFEEMFSIDEQHEPNTHISTSTQITSREVVIDVVGKPNETFNLIAQQGEEKQSVGSGKVDEKGYAQVTLQLTEGAYDVFAEFDSGDVSNYLYITVDQTAPVAPELAVVKEGEDNKFTLSWNVTENGLLYDVYVKENEEYNLVKEKVKETTYVFNGKPGVVYAFKVVAYDQAGNEITSNEIEQRVNGTQFGGNVTQGNEPLTDKAIVTLYNSTSSFVFETDEVGSFEQVLPKGSYSIDVEYKRELSRNVGSVDIGESPIDKYEIKIPERHVQKNVKFNVIDTSSKPITLSNEYLWVNLHNETTGTYLTGYVSKNGVLRNWTGKEEFINLPTGVYTYSISGDGLYEATTGEFAIEKEIDYIKNPISLSINKVDIKETDVKFSVVDEDGNPIKEAFVQLSSYDVANKFGYNKGTILGKTNDDGSVTLKAIHANDYYITVSASNYVPYSNMNKLKVENTTQTQTITLTQAQALKGKVLMPNGPYIHASVSAYTDDYEYYSWKQADDNGEFVFENAPKRGKLNLFVHAPGYKTESTQKTINLNEVQGSVEINLQRETVLKGKILDNNQKPVPFAWINVNEVGGHTVAWASSSRHGTYEIYGLKAGKEYEMEVGASRQPSVKEAFTFELEGDSNEMAKNVTLVNNSASTFTGEGNTFSSSATTVAPGKTIKYRLDYKNNGSDATNVPLGVTIPTDVVELVEGSVILNNEKQAGLTGLKVSPKANATGVLTFEVKVKEDTPAEAVDVSAKIGSGTDERAFNASTTILNVTLNAPATTSSKEIKVYGSAKDGATVDVYAGSQRLATVKTEGRWWYATVTLPEGETHTLTARVKDGTDTYTSKPVEITYEPEVPNITDVTVTAGWNKNVKLNPNTGIATMAISEFTPIDVDVTFDKHVDSAKILFLGEEVALTKNGKTFTGQYPAGWSSYGERLFELAYTVDGKDYLVPLIEVLVLIDPSGYVFEGSMQERLQGVTAIVEEEKNSVWTQWNAERYGQVNPQTTTEDGRYGWDVPVGNWRVVFSKEGYDSYISRHVVVPPPETQLNVPLVRTSAPEVKGITPAKNATNIEVKDSITVEFDRLMNEAGKDNIKLYEVTNNGDVAISGNFTLENKPGYKLVDAPGSTDSNGQNGFFEEDPNKLLSKTFTFKPAADLKANTTYKIVVDGNMVDYDGKRLGQNVEQTFTTKAQVAPTPPPSNGGGGSTPPPTPAPVPAPEVEGDKATIGNDGVAVSGNEVTVKEDALNEVLKNKEVSEVKVEVKQDVTKAPAEVKLPAASLLQNKEAIDRVAFAVETSAGSYQLPLSALPKSVVENLKAGEEIIVSIGKTTVKNAPDFTYTSDVIEFSVFVQSGDKKVEVKTFSKPVERSITLKNKPNVDRAVGIVLHEDGSFRAVPTYFAGNEAIMRSYTNSAYVIIEEVVTFKDVTDKQWNKAQIEKLASKFIVQGKGDGTFAPNDGTSRLQLALLLTRSLGLVSTEKYDGRFSDVKGDEWFAAELLAAVESGIIKGKVDGTFAPHEKVTRAQAAAMISRALAYVGYDKKQLDTTKDINTFNDHEAIAEWVQGDVRTVLQANIITGKANGNFDPNGHTTRAQMVKMLDELLQFVGYTNK</sequence>
<feature type="chain" id="PRO_5046819498" description="Fibronectin type-III domain-containing protein" evidence="3">
    <location>
        <begin position="24"/>
        <end position="2355"/>
    </location>
</feature>
<dbReference type="CDD" id="cd00063">
    <property type="entry name" value="FN3"/>
    <property type="match status" value="1"/>
</dbReference>
<dbReference type="EMBL" id="JAFBFC010000002">
    <property type="protein sequence ID" value="MBM7702264.1"/>
    <property type="molecule type" value="Genomic_DNA"/>
</dbReference>
<dbReference type="InterPro" id="IPR003961">
    <property type="entry name" value="FN3_dom"/>
</dbReference>
<comment type="caution">
    <text evidence="6">The sequence shown here is derived from an EMBL/GenBank/DDBJ whole genome shotgun (WGS) entry which is preliminary data.</text>
</comment>
<dbReference type="Pfam" id="PF13205">
    <property type="entry name" value="Big_5"/>
    <property type="match status" value="1"/>
</dbReference>
<dbReference type="PROSITE" id="PS50853">
    <property type="entry name" value="FN3"/>
    <property type="match status" value="1"/>
</dbReference>
<dbReference type="SUPFAM" id="SSF49265">
    <property type="entry name" value="Fibronectin type III"/>
    <property type="match status" value="1"/>
</dbReference>
<accession>A0ABS2QS39</accession>
<keyword evidence="1 3" id="KW-0732">Signal</keyword>
<feature type="domain" description="SLH" evidence="5">
    <location>
        <begin position="2294"/>
        <end position="2355"/>
    </location>
</feature>
<dbReference type="PANTHER" id="PTHR43308:SF5">
    <property type="entry name" value="S-LAYER PROTEIN _ PEPTIDOGLYCAN ENDO-BETA-N-ACETYLGLUCOSAMINIDASE"/>
    <property type="match status" value="1"/>
</dbReference>
<dbReference type="InterPro" id="IPR036116">
    <property type="entry name" value="FN3_sf"/>
</dbReference>
<evidence type="ECO:0000313" key="6">
    <source>
        <dbReference type="EMBL" id="MBM7702264.1"/>
    </source>
</evidence>
<dbReference type="Proteomes" id="UP000809829">
    <property type="component" value="Unassembled WGS sequence"/>
</dbReference>
<dbReference type="InterPro" id="IPR051465">
    <property type="entry name" value="Cell_Envelope_Struct_Comp"/>
</dbReference>
<dbReference type="SUPFAM" id="SSF49464">
    <property type="entry name" value="Carboxypeptidase regulatory domain-like"/>
    <property type="match status" value="1"/>
</dbReference>
<evidence type="ECO:0000259" key="4">
    <source>
        <dbReference type="PROSITE" id="PS50853"/>
    </source>
</evidence>
<dbReference type="InterPro" id="IPR001119">
    <property type="entry name" value="SLH_dom"/>
</dbReference>
<feature type="region of interest" description="Disordered" evidence="2">
    <location>
        <begin position="1935"/>
        <end position="1975"/>
    </location>
</feature>
<feature type="compositionally biased region" description="Pro residues" evidence="2">
    <location>
        <begin position="1952"/>
        <end position="1962"/>
    </location>
</feature>
<reference evidence="6 7" key="1">
    <citation type="submission" date="2021-01" db="EMBL/GenBank/DDBJ databases">
        <title>Genomic Encyclopedia of Type Strains, Phase IV (KMG-IV): sequencing the most valuable type-strain genomes for metagenomic binning, comparative biology and taxonomic classification.</title>
        <authorList>
            <person name="Goeker M."/>
        </authorList>
    </citation>
    <scope>NUCLEOTIDE SEQUENCE [LARGE SCALE GENOMIC DNA]</scope>
    <source>
        <strain evidence="6 7">DSM 104297</strain>
    </source>
</reference>
<feature type="domain" description="SLH" evidence="5">
    <location>
        <begin position="2164"/>
        <end position="2224"/>
    </location>
</feature>